<dbReference type="Pfam" id="PF02487">
    <property type="entry name" value="CLN3"/>
    <property type="match status" value="1"/>
</dbReference>
<sequence>MLSAAEDIIDKEHSKNKTSDEKNCPSESGTRHCDGRISTGTVLLADILPNLIVKILVMFFGQNARHGIRHFFVVSLQAVAVSVVAISENYYITLSGVVLSSISCGIGESTLVSYSSHFPHSTTVAFTSGQGTSGVLGSFIYAALTEPHLANLSLKATFLIMLIVPCIYGATFWLILDHPGNLWFIFKNKEKTFDYSKAERIVEKRQTTLVEKMRLIQPLIHFIFPMVIVYLAEYTINQGFIQLIVFKCANAFHLSKKSQYRWFQVIYRTGTFISKSSLILVNFPIWMLYVFPFLQIGNALFFYFEALKAFLPHISIAFVVILVAGLFGGSSLVKTLNHIHKTIPTDIREFSLAVITTADTIGIVMAAFTAIWLHNVICDQLG</sequence>
<dbReference type="PIRSF" id="PIRSF015974">
    <property type="entry name" value="CLN3_BTN1"/>
    <property type="match status" value="1"/>
</dbReference>
<evidence type="ECO:0000256" key="5">
    <source>
        <dbReference type="ARBA" id="ARBA00023136"/>
    </source>
</evidence>
<keyword evidence="5 6" id="KW-0472">Membrane</keyword>
<keyword evidence="4 6" id="KW-1133">Transmembrane helix</keyword>
<feature type="transmembrane region" description="Helical" evidence="6">
    <location>
        <begin position="37"/>
        <end position="59"/>
    </location>
</feature>
<evidence type="ECO:0000313" key="8">
    <source>
        <dbReference type="Proteomes" id="UP000887575"/>
    </source>
</evidence>
<feature type="transmembrane region" description="Helical" evidence="6">
    <location>
        <begin position="71"/>
        <end position="92"/>
    </location>
</feature>
<feature type="transmembrane region" description="Helical" evidence="6">
    <location>
        <begin position="350"/>
        <end position="373"/>
    </location>
</feature>
<evidence type="ECO:0000256" key="3">
    <source>
        <dbReference type="ARBA" id="ARBA00022692"/>
    </source>
</evidence>
<dbReference type="SUPFAM" id="SSF103473">
    <property type="entry name" value="MFS general substrate transporter"/>
    <property type="match status" value="1"/>
</dbReference>
<name>A0AAF3FK16_9BILA</name>
<dbReference type="InterPro" id="IPR036259">
    <property type="entry name" value="MFS_trans_sf"/>
</dbReference>
<dbReference type="AlphaFoldDB" id="A0AAF3FK16"/>
<dbReference type="Proteomes" id="UP000887575">
    <property type="component" value="Unassembled WGS sequence"/>
</dbReference>
<keyword evidence="3 6" id="KW-0812">Transmembrane</keyword>
<comment type="similarity">
    <text evidence="2 6">Belongs to the battenin family.</text>
</comment>
<feature type="transmembrane region" description="Helical" evidence="6">
    <location>
        <begin position="156"/>
        <end position="176"/>
    </location>
</feature>
<evidence type="ECO:0000256" key="4">
    <source>
        <dbReference type="ARBA" id="ARBA00022989"/>
    </source>
</evidence>
<evidence type="ECO:0000256" key="7">
    <source>
        <dbReference type="SAM" id="MobiDB-lite"/>
    </source>
</evidence>
<protein>
    <recommendedName>
        <fullName evidence="6">Battenin</fullName>
    </recommendedName>
</protein>
<dbReference type="GO" id="GO:0005765">
    <property type="term" value="C:lysosomal membrane"/>
    <property type="evidence" value="ECO:0007669"/>
    <property type="project" value="UniProtKB-SubCell"/>
</dbReference>
<reference evidence="9" key="1">
    <citation type="submission" date="2024-02" db="UniProtKB">
        <authorList>
            <consortium name="WormBaseParasite"/>
        </authorList>
    </citation>
    <scope>IDENTIFICATION</scope>
</reference>
<evidence type="ECO:0000313" key="9">
    <source>
        <dbReference type="WBParaSite" id="MBELARI_LOCUS7459"/>
    </source>
</evidence>
<dbReference type="PANTHER" id="PTHR10981">
    <property type="entry name" value="BATTENIN"/>
    <property type="match status" value="1"/>
</dbReference>
<dbReference type="InterPro" id="IPR003492">
    <property type="entry name" value="Battenin_disease_Cln3"/>
</dbReference>
<feature type="compositionally biased region" description="Basic and acidic residues" evidence="7">
    <location>
        <begin position="8"/>
        <end position="31"/>
    </location>
</feature>
<dbReference type="GO" id="GO:0012505">
    <property type="term" value="C:endomembrane system"/>
    <property type="evidence" value="ECO:0007669"/>
    <property type="project" value="UniProtKB-SubCell"/>
</dbReference>
<evidence type="ECO:0000256" key="2">
    <source>
        <dbReference type="ARBA" id="ARBA00007467"/>
    </source>
</evidence>
<feature type="transmembrane region" description="Helical" evidence="6">
    <location>
        <begin position="124"/>
        <end position="144"/>
    </location>
</feature>
<organism evidence="8 9">
    <name type="scientific">Mesorhabditis belari</name>
    <dbReference type="NCBI Taxonomy" id="2138241"/>
    <lineage>
        <taxon>Eukaryota</taxon>
        <taxon>Metazoa</taxon>
        <taxon>Ecdysozoa</taxon>
        <taxon>Nematoda</taxon>
        <taxon>Chromadorea</taxon>
        <taxon>Rhabditida</taxon>
        <taxon>Rhabditina</taxon>
        <taxon>Rhabditomorpha</taxon>
        <taxon>Rhabditoidea</taxon>
        <taxon>Rhabditidae</taxon>
        <taxon>Mesorhabditinae</taxon>
        <taxon>Mesorhabditis</taxon>
    </lineage>
</organism>
<dbReference type="InterPro" id="IPR018460">
    <property type="entry name" value="Battenin_disease_Cln3_subgr"/>
</dbReference>
<dbReference type="WBParaSite" id="MBELARI_LOCUS7459">
    <property type="protein sequence ID" value="MBELARI_LOCUS7459"/>
    <property type="gene ID" value="MBELARI_LOCUS7459"/>
</dbReference>
<keyword evidence="6" id="KW-0458">Lysosome</keyword>
<evidence type="ECO:0000256" key="6">
    <source>
        <dbReference type="RuleBase" id="RU361113"/>
    </source>
</evidence>
<dbReference type="PANTHER" id="PTHR10981:SF8">
    <property type="entry name" value="BATTENIN"/>
    <property type="match status" value="1"/>
</dbReference>
<dbReference type="PRINTS" id="PR01315">
    <property type="entry name" value="BATTENIN"/>
</dbReference>
<proteinExistence type="inferred from homology"/>
<feature type="transmembrane region" description="Helical" evidence="6">
    <location>
        <begin position="310"/>
        <end position="329"/>
    </location>
</feature>
<accession>A0AAF3FK16</accession>
<comment type="subcellular location">
    <subcellularLocation>
        <location evidence="1">Endomembrane system</location>
        <topology evidence="1">Multi-pass membrane protein</topology>
    </subcellularLocation>
    <subcellularLocation>
        <location evidence="6">Lysosome membrane</location>
        <topology evidence="6">Multi-pass membrane protein</topology>
    </subcellularLocation>
</comment>
<keyword evidence="8" id="KW-1185">Reference proteome</keyword>
<feature type="transmembrane region" description="Helical" evidence="6">
    <location>
        <begin position="278"/>
        <end position="304"/>
    </location>
</feature>
<dbReference type="GO" id="GO:0051453">
    <property type="term" value="P:regulation of intracellular pH"/>
    <property type="evidence" value="ECO:0007669"/>
    <property type="project" value="TreeGrafter"/>
</dbReference>
<feature type="transmembrane region" description="Helical" evidence="6">
    <location>
        <begin position="215"/>
        <end position="232"/>
    </location>
</feature>
<dbReference type="GO" id="GO:0007040">
    <property type="term" value="P:lysosome organization"/>
    <property type="evidence" value="ECO:0007669"/>
    <property type="project" value="TreeGrafter"/>
</dbReference>
<feature type="region of interest" description="Disordered" evidence="7">
    <location>
        <begin position="1"/>
        <end position="31"/>
    </location>
</feature>
<evidence type="ECO:0000256" key="1">
    <source>
        <dbReference type="ARBA" id="ARBA00004127"/>
    </source>
</evidence>